<name>A0A1G8WMM8_9FLAO</name>
<evidence type="ECO:0000313" key="1">
    <source>
        <dbReference type="EMBL" id="SDJ79366.1"/>
    </source>
</evidence>
<sequence length="55" mass="6692">MAFIDTNTNRKLNRIKIFYWYDSINPKSMYHKLFFWKIYFLSSNNIKQTLPAVIG</sequence>
<protein>
    <submittedName>
        <fullName evidence="1">Uncharacterized protein</fullName>
    </submittedName>
</protein>
<dbReference type="EMBL" id="FNEO01000007">
    <property type="protein sequence ID" value="SDJ79366.1"/>
    <property type="molecule type" value="Genomic_DNA"/>
</dbReference>
<proteinExistence type="predicted"/>
<dbReference type="Proteomes" id="UP000182367">
    <property type="component" value="Unassembled WGS sequence"/>
</dbReference>
<evidence type="ECO:0000313" key="2">
    <source>
        <dbReference type="Proteomes" id="UP000182367"/>
    </source>
</evidence>
<reference evidence="1 2" key="1">
    <citation type="submission" date="2016-10" db="EMBL/GenBank/DDBJ databases">
        <authorList>
            <person name="Varghese N."/>
            <person name="Submissions S."/>
        </authorList>
    </citation>
    <scope>NUCLEOTIDE SEQUENCE [LARGE SCALE GENOMIC DNA]</scope>
    <source>
        <strain evidence="1 2">Gm-149</strain>
    </source>
</reference>
<gene>
    <name evidence="1" type="ORF">SAMN05192550_2778</name>
</gene>
<organism evidence="1 2">
    <name type="scientific">Flavobacterium glycines</name>
    <dbReference type="NCBI Taxonomy" id="551990"/>
    <lineage>
        <taxon>Bacteria</taxon>
        <taxon>Pseudomonadati</taxon>
        <taxon>Bacteroidota</taxon>
        <taxon>Flavobacteriia</taxon>
        <taxon>Flavobacteriales</taxon>
        <taxon>Flavobacteriaceae</taxon>
        <taxon>Flavobacterium</taxon>
    </lineage>
</organism>
<accession>A0A1G8WMM8</accession>
<comment type="caution">
    <text evidence="1">The sequence shown here is derived from an EMBL/GenBank/DDBJ whole genome shotgun (WGS) entry which is preliminary data.</text>
</comment>
<keyword evidence="2" id="KW-1185">Reference proteome</keyword>